<reference evidence="11 12" key="1">
    <citation type="journal article" date="2016" name="Nat. Commun.">
        <title>Thousands of microbial genomes shed light on interconnected biogeochemical processes in an aquifer system.</title>
        <authorList>
            <person name="Anantharaman K."/>
            <person name="Brown C.T."/>
            <person name="Hug L.A."/>
            <person name="Sharon I."/>
            <person name="Castelle C.J."/>
            <person name="Probst A.J."/>
            <person name="Thomas B.C."/>
            <person name="Singh A."/>
            <person name="Wilkins M.J."/>
            <person name="Karaoz U."/>
            <person name="Brodie E.L."/>
            <person name="Williams K.H."/>
            <person name="Hubbard S.S."/>
            <person name="Banfield J.F."/>
        </authorList>
    </citation>
    <scope>NUCLEOTIDE SEQUENCE [LARGE SCALE GENOMIC DNA]</scope>
    <source>
        <strain evidence="12">RIFCSPLOWO2_12_FULL_64_10</strain>
    </source>
</reference>
<name>A0A1F6CR01_HANXR</name>
<dbReference type="GO" id="GO:0043953">
    <property type="term" value="P:protein transport by the Tat complex"/>
    <property type="evidence" value="ECO:0007669"/>
    <property type="project" value="UniProtKB-UniRule"/>
</dbReference>
<dbReference type="AlphaFoldDB" id="A0A1F6CR01"/>
<dbReference type="GO" id="GO:0033281">
    <property type="term" value="C:TAT protein transport complex"/>
    <property type="evidence" value="ECO:0007669"/>
    <property type="project" value="UniProtKB-UniRule"/>
</dbReference>
<evidence type="ECO:0000256" key="1">
    <source>
        <dbReference type="ARBA" id="ARBA00004162"/>
    </source>
</evidence>
<dbReference type="EMBL" id="MFKF01000176">
    <property type="protein sequence ID" value="OGG51608.1"/>
    <property type="molecule type" value="Genomic_DNA"/>
</dbReference>
<evidence type="ECO:0000256" key="10">
    <source>
        <dbReference type="SAM" id="MobiDB-lite"/>
    </source>
</evidence>
<dbReference type="HAMAP" id="MF_00236">
    <property type="entry name" value="TatA_E"/>
    <property type="match status" value="1"/>
</dbReference>
<keyword evidence="3 9" id="KW-1003">Cell membrane</keyword>
<dbReference type="PANTHER" id="PTHR42982:SF1">
    <property type="entry name" value="SEC-INDEPENDENT PROTEIN TRANSLOCASE PROTEIN TATA"/>
    <property type="match status" value="1"/>
</dbReference>
<evidence type="ECO:0000256" key="4">
    <source>
        <dbReference type="ARBA" id="ARBA00022692"/>
    </source>
</evidence>
<evidence type="ECO:0000256" key="8">
    <source>
        <dbReference type="ARBA" id="ARBA00023136"/>
    </source>
</evidence>
<dbReference type="Gene3D" id="1.20.5.3310">
    <property type="match status" value="1"/>
</dbReference>
<comment type="similarity">
    <text evidence="9">Belongs to the TatA/E family.</text>
</comment>
<dbReference type="PRINTS" id="PR01506">
    <property type="entry name" value="TATBPROTEIN"/>
</dbReference>
<gene>
    <name evidence="9" type="primary">tatA</name>
    <name evidence="11" type="ORF">A3F84_19155</name>
</gene>
<sequence length="73" mass="8131">MFGDIGFMELLIIFLVALLFFGAKRLPELAGGLGKSIREFKKGMKDVQDEVSKEIHPPSNNVPKSDEKTVHQS</sequence>
<dbReference type="Pfam" id="PF02416">
    <property type="entry name" value="TatA_B_E"/>
    <property type="match status" value="1"/>
</dbReference>
<evidence type="ECO:0000256" key="9">
    <source>
        <dbReference type="HAMAP-Rule" id="MF_00236"/>
    </source>
</evidence>
<evidence type="ECO:0000256" key="7">
    <source>
        <dbReference type="ARBA" id="ARBA00023010"/>
    </source>
</evidence>
<keyword evidence="5 9" id="KW-0653">Protein transport</keyword>
<evidence type="ECO:0000313" key="11">
    <source>
        <dbReference type="EMBL" id="OGG51608.1"/>
    </source>
</evidence>
<comment type="caution">
    <text evidence="11">The sequence shown here is derived from an EMBL/GenBank/DDBJ whole genome shotgun (WGS) entry which is preliminary data.</text>
</comment>
<dbReference type="NCBIfam" id="NF011430">
    <property type="entry name" value="PRK14861.1"/>
    <property type="match status" value="1"/>
</dbReference>
<dbReference type="Proteomes" id="UP000178606">
    <property type="component" value="Unassembled WGS sequence"/>
</dbReference>
<protein>
    <recommendedName>
        <fullName evidence="9">Sec-independent protein translocase protein TatA</fullName>
    </recommendedName>
</protein>
<organism evidence="11 12">
    <name type="scientific">Handelsmanbacteria sp. (strain RIFCSPLOWO2_12_FULL_64_10)</name>
    <dbReference type="NCBI Taxonomy" id="1817868"/>
    <lineage>
        <taxon>Bacteria</taxon>
        <taxon>Candidatus Handelsmaniibacteriota</taxon>
    </lineage>
</organism>
<feature type="compositionally biased region" description="Basic and acidic residues" evidence="10">
    <location>
        <begin position="64"/>
        <end position="73"/>
    </location>
</feature>
<evidence type="ECO:0000256" key="3">
    <source>
        <dbReference type="ARBA" id="ARBA00022475"/>
    </source>
</evidence>
<evidence type="ECO:0000313" key="12">
    <source>
        <dbReference type="Proteomes" id="UP000178606"/>
    </source>
</evidence>
<keyword evidence="4 9" id="KW-0812">Transmembrane</keyword>
<keyword evidence="2 9" id="KW-0813">Transport</keyword>
<dbReference type="InterPro" id="IPR006312">
    <property type="entry name" value="TatA/E"/>
</dbReference>
<evidence type="ECO:0000256" key="2">
    <source>
        <dbReference type="ARBA" id="ARBA00022448"/>
    </source>
</evidence>
<dbReference type="GO" id="GO:0008320">
    <property type="term" value="F:protein transmembrane transporter activity"/>
    <property type="evidence" value="ECO:0007669"/>
    <property type="project" value="UniProtKB-UniRule"/>
</dbReference>
<comment type="subcellular location">
    <subcellularLocation>
        <location evidence="1 9">Cell membrane</location>
        <topology evidence="1 9">Single-pass membrane protein</topology>
    </subcellularLocation>
</comment>
<dbReference type="NCBIfam" id="TIGR01411">
    <property type="entry name" value="tatAE"/>
    <property type="match status" value="1"/>
</dbReference>
<evidence type="ECO:0000256" key="5">
    <source>
        <dbReference type="ARBA" id="ARBA00022927"/>
    </source>
</evidence>
<keyword evidence="8 9" id="KW-0472">Membrane</keyword>
<evidence type="ECO:0000256" key="6">
    <source>
        <dbReference type="ARBA" id="ARBA00022989"/>
    </source>
</evidence>
<keyword evidence="6 9" id="KW-1133">Transmembrane helix</keyword>
<proteinExistence type="inferred from homology"/>
<dbReference type="InterPro" id="IPR003369">
    <property type="entry name" value="TatA/B/E"/>
</dbReference>
<comment type="subunit">
    <text evidence="9">Forms a complex with TatC.</text>
</comment>
<feature type="region of interest" description="Disordered" evidence="10">
    <location>
        <begin position="48"/>
        <end position="73"/>
    </location>
</feature>
<dbReference type="PANTHER" id="PTHR42982">
    <property type="entry name" value="SEC-INDEPENDENT PROTEIN TRANSLOCASE PROTEIN TATA"/>
    <property type="match status" value="1"/>
</dbReference>
<comment type="function">
    <text evidence="9">Part of the twin-arginine translocation (Tat) system that transports large folded proteins containing a characteristic twin-arginine motif in their signal peptide across membranes. TatA could form the protein-conducting channel of the Tat system.</text>
</comment>
<keyword evidence="7 9" id="KW-0811">Translocation</keyword>
<accession>A0A1F6CR01</accession>